<organism evidence="9 10">
    <name type="scientific">Schinkia azotoformans MEV2011</name>
    <dbReference type="NCBI Taxonomy" id="1348973"/>
    <lineage>
        <taxon>Bacteria</taxon>
        <taxon>Bacillati</taxon>
        <taxon>Bacillota</taxon>
        <taxon>Bacilli</taxon>
        <taxon>Bacillales</taxon>
        <taxon>Bacillaceae</taxon>
        <taxon>Calidifontibacillus/Schinkia group</taxon>
        <taxon>Schinkia</taxon>
    </lineage>
</organism>
<keyword evidence="4 7" id="KW-1133">Transmembrane helix</keyword>
<accession>A0A072NSI4</accession>
<evidence type="ECO:0000313" key="9">
    <source>
        <dbReference type="EMBL" id="KEF40177.1"/>
    </source>
</evidence>
<dbReference type="InterPro" id="IPR024449">
    <property type="entry name" value="Anti-sigma_RsgI_N"/>
</dbReference>
<feature type="region of interest" description="Disordered" evidence="6">
    <location>
        <begin position="239"/>
        <end position="417"/>
    </location>
</feature>
<name>A0A072NSI4_SCHAZ</name>
<evidence type="ECO:0000256" key="3">
    <source>
        <dbReference type="ARBA" id="ARBA00022692"/>
    </source>
</evidence>
<evidence type="ECO:0000259" key="8">
    <source>
        <dbReference type="PROSITE" id="PS51849"/>
    </source>
</evidence>
<dbReference type="Proteomes" id="UP000027936">
    <property type="component" value="Unassembled WGS sequence"/>
</dbReference>
<evidence type="ECO:0000256" key="1">
    <source>
        <dbReference type="ARBA" id="ARBA00004162"/>
    </source>
</evidence>
<evidence type="ECO:0000256" key="4">
    <source>
        <dbReference type="ARBA" id="ARBA00022989"/>
    </source>
</evidence>
<feature type="compositionally biased region" description="Basic and acidic residues" evidence="6">
    <location>
        <begin position="322"/>
        <end position="417"/>
    </location>
</feature>
<evidence type="ECO:0000256" key="5">
    <source>
        <dbReference type="ARBA" id="ARBA00023136"/>
    </source>
</evidence>
<protein>
    <submittedName>
        <fullName evidence="9">Anti-sigma factor N-terminus</fullName>
    </submittedName>
</protein>
<evidence type="ECO:0000256" key="7">
    <source>
        <dbReference type="SAM" id="Phobius"/>
    </source>
</evidence>
<feature type="domain" description="RsgI N-terminal anti-sigma" evidence="8">
    <location>
        <begin position="2"/>
        <end position="51"/>
    </location>
</feature>
<dbReference type="InterPro" id="IPR055431">
    <property type="entry name" value="RsgI_M"/>
</dbReference>
<evidence type="ECO:0000256" key="6">
    <source>
        <dbReference type="SAM" id="MobiDB-lite"/>
    </source>
</evidence>
<comment type="subcellular location">
    <subcellularLocation>
        <location evidence="1">Cell membrane</location>
        <topology evidence="1">Single-pass membrane protein</topology>
    </subcellularLocation>
</comment>
<dbReference type="EMBL" id="JJRY01000001">
    <property type="protein sequence ID" value="KEF40177.1"/>
    <property type="molecule type" value="Genomic_DNA"/>
</dbReference>
<evidence type="ECO:0000313" key="10">
    <source>
        <dbReference type="Proteomes" id="UP000027936"/>
    </source>
</evidence>
<keyword evidence="5 7" id="KW-0472">Membrane</keyword>
<sequence>MNQGIVMEIKNKKAVVLTKEGAFETVSLKKGQHVEIGSEIDIPVSKIYFNSNTKRISTIVAVAAVLVLFFTQYPFLQNSNLAVAAYVGLDINPSIEVGVNEKLNVVEVIPINDDGKIIVDQIADDYRDRPLSEFIDDTLELAKADGYLTENKDVLLTTTTINKDAQVEIEEKVNVIKKEIEQRGVVVTTLKGDENIRKEAKDLGVSTGKYVIYKESKETLTIEETKELSVTQIYEKLDKGKKQKDIEKKNSKIEKNNKEEKNNKQEKMNKETKNEQKAGNKQWKFEDKKNNRKIDNVPVKADKNTDPNKESDLNNEPPGKSKVKEKENNRGYEKVNKNRAEDEDKDSPPRNEKYYNKIIESRDDHSSKNKKEYSGKHEDYQRSIKDKKEDKQDDKKSTDNDNRDKQKDKYNGDKKEN</sequence>
<proteinExistence type="predicted"/>
<dbReference type="PROSITE" id="PS51849">
    <property type="entry name" value="RSGI_N"/>
    <property type="match status" value="1"/>
</dbReference>
<dbReference type="Pfam" id="PF12791">
    <property type="entry name" value="RsgI_N"/>
    <property type="match status" value="1"/>
</dbReference>
<dbReference type="PATRIC" id="fig|1348973.3.peg.185"/>
<dbReference type="OrthoDB" id="9800626at2"/>
<reference evidence="9 10" key="1">
    <citation type="submission" date="2014-04" db="EMBL/GenBank/DDBJ databases">
        <title>Draft genome sequence of Bacillus azotoformans MEV2011, a (co-) denitrifying strain unable to grow in the presence of oxygen.</title>
        <authorList>
            <person name="Nielsen M."/>
            <person name="Schreiber L."/>
            <person name="Finster K."/>
            <person name="Schramm A."/>
        </authorList>
    </citation>
    <scope>NUCLEOTIDE SEQUENCE [LARGE SCALE GENOMIC DNA]</scope>
    <source>
        <strain evidence="9 10">MEV2011</strain>
    </source>
</reference>
<feature type="compositionally biased region" description="Basic and acidic residues" evidence="6">
    <location>
        <begin position="239"/>
        <end position="312"/>
    </location>
</feature>
<gene>
    <name evidence="9" type="ORF">M670_00195</name>
</gene>
<dbReference type="AlphaFoldDB" id="A0A072NSI4"/>
<feature type="transmembrane region" description="Helical" evidence="7">
    <location>
        <begin position="56"/>
        <end position="76"/>
    </location>
</feature>
<evidence type="ECO:0000256" key="2">
    <source>
        <dbReference type="ARBA" id="ARBA00022475"/>
    </source>
</evidence>
<keyword evidence="3 7" id="KW-0812">Transmembrane</keyword>
<dbReference type="RefSeq" id="WP_035192523.1">
    <property type="nucleotide sequence ID" value="NZ_JJRY01000001.1"/>
</dbReference>
<dbReference type="Pfam" id="PF23750">
    <property type="entry name" value="RsgI_M"/>
    <property type="match status" value="1"/>
</dbReference>
<keyword evidence="2" id="KW-1003">Cell membrane</keyword>
<dbReference type="GO" id="GO:0005886">
    <property type="term" value="C:plasma membrane"/>
    <property type="evidence" value="ECO:0007669"/>
    <property type="project" value="UniProtKB-SubCell"/>
</dbReference>
<comment type="caution">
    <text evidence="9">The sequence shown here is derived from an EMBL/GenBank/DDBJ whole genome shotgun (WGS) entry which is preliminary data.</text>
</comment>